<dbReference type="RefSeq" id="WP_144698203.1">
    <property type="nucleotide sequence ID" value="NZ_VNJJ01000001.1"/>
</dbReference>
<dbReference type="OrthoDB" id="2678813at2"/>
<gene>
    <name evidence="2" type="ORF">FPZ45_03045</name>
</gene>
<keyword evidence="1" id="KW-0812">Transmembrane</keyword>
<reference evidence="2 3" key="1">
    <citation type="submission" date="2019-07" db="EMBL/GenBank/DDBJ databases">
        <authorList>
            <person name="Kim J."/>
        </authorList>
    </citation>
    <scope>NUCLEOTIDE SEQUENCE [LARGE SCALE GENOMIC DNA]</scope>
    <source>
        <strain evidence="2 3">G13</strain>
    </source>
</reference>
<accession>A0A559JXF0</accession>
<keyword evidence="3" id="KW-1185">Reference proteome</keyword>
<proteinExistence type="predicted"/>
<dbReference type="Proteomes" id="UP000316330">
    <property type="component" value="Unassembled WGS sequence"/>
</dbReference>
<organism evidence="2 3">
    <name type="scientific">Cohnella terricola</name>
    <dbReference type="NCBI Taxonomy" id="1289167"/>
    <lineage>
        <taxon>Bacteria</taxon>
        <taxon>Bacillati</taxon>
        <taxon>Bacillota</taxon>
        <taxon>Bacilli</taxon>
        <taxon>Bacillales</taxon>
        <taxon>Paenibacillaceae</taxon>
        <taxon>Cohnella</taxon>
    </lineage>
</organism>
<dbReference type="EMBL" id="VNJJ01000001">
    <property type="protein sequence ID" value="TVY04563.1"/>
    <property type="molecule type" value="Genomic_DNA"/>
</dbReference>
<evidence type="ECO:0000313" key="3">
    <source>
        <dbReference type="Proteomes" id="UP000316330"/>
    </source>
</evidence>
<name>A0A559JXF0_9BACL</name>
<feature type="transmembrane region" description="Helical" evidence="1">
    <location>
        <begin position="6"/>
        <end position="24"/>
    </location>
</feature>
<protein>
    <submittedName>
        <fullName evidence="2">Uncharacterized protein</fullName>
    </submittedName>
</protein>
<evidence type="ECO:0000256" key="1">
    <source>
        <dbReference type="SAM" id="Phobius"/>
    </source>
</evidence>
<dbReference type="AlphaFoldDB" id="A0A559JXF0"/>
<sequence length="178" mass="20174">MPVYRLFPWGILGIGGILAVYLLAQLPQMEQSLQHRRESVAAFQPNRTKWLTDDRLVDAIAGVPLHSRMLKVGWDHAILAVDLQGGKPERVRDDIGKLVLFAYSDTSNIKQVLIRVYGERGGSRELLLAAETRKDDWTERNLDELRLPLTGDGMELPDHIRFTLTSQGKRWIANFANS</sequence>
<keyword evidence="1" id="KW-1133">Transmembrane helix</keyword>
<keyword evidence="1" id="KW-0472">Membrane</keyword>
<comment type="caution">
    <text evidence="2">The sequence shown here is derived from an EMBL/GenBank/DDBJ whole genome shotgun (WGS) entry which is preliminary data.</text>
</comment>
<evidence type="ECO:0000313" key="2">
    <source>
        <dbReference type="EMBL" id="TVY04563.1"/>
    </source>
</evidence>